<keyword evidence="6 9" id="KW-0663">Pyridoxal phosphate</keyword>
<dbReference type="PANTHER" id="PTHR11468">
    <property type="entry name" value="GLYCOGEN PHOSPHORYLASE"/>
    <property type="match status" value="1"/>
</dbReference>
<evidence type="ECO:0000256" key="6">
    <source>
        <dbReference type="ARBA" id="ARBA00022898"/>
    </source>
</evidence>
<evidence type="ECO:0000256" key="1">
    <source>
        <dbReference type="ARBA" id="ARBA00001275"/>
    </source>
</evidence>
<proteinExistence type="inferred from homology"/>
<comment type="cofactor">
    <cofactor evidence="2 9">
        <name>pyridoxal 5'-phosphate</name>
        <dbReference type="ChEBI" id="CHEBI:597326"/>
    </cofactor>
</comment>
<dbReference type="EMBL" id="JBANBB010000002">
    <property type="protein sequence ID" value="MEK0307251.1"/>
    <property type="molecule type" value="Genomic_DNA"/>
</dbReference>
<evidence type="ECO:0000256" key="4">
    <source>
        <dbReference type="ARBA" id="ARBA00022676"/>
    </source>
</evidence>
<dbReference type="InterPro" id="IPR000811">
    <property type="entry name" value="Glyco_trans_35"/>
</dbReference>
<dbReference type="PANTHER" id="PTHR11468:SF3">
    <property type="entry name" value="GLYCOGEN PHOSPHORYLASE, LIVER FORM"/>
    <property type="match status" value="1"/>
</dbReference>
<comment type="function">
    <text evidence="9">Allosteric enzyme that catalyzes the rate-limiting step in glycogen catabolism, the phosphorolytic cleavage of glycogen to produce glucose-1-phosphate, and plays a central role in maintaining cellular and organismal glucose homeostasis.</text>
</comment>
<dbReference type="Gene3D" id="3.40.50.2000">
    <property type="entry name" value="Glycogen Phosphorylase B"/>
    <property type="match status" value="2"/>
</dbReference>
<evidence type="ECO:0000256" key="2">
    <source>
        <dbReference type="ARBA" id="ARBA00001933"/>
    </source>
</evidence>
<name>A0ABU8ZQZ3_9BIFI</name>
<comment type="function">
    <text evidence="8">Phosphorylase is an important allosteric enzyme in carbohydrate metabolism. Enzymes from different sources differ in their regulatory mechanisms and in their natural substrates. However, all known phosphorylases share catalytic and structural properties.</text>
</comment>
<dbReference type="CDD" id="cd04300">
    <property type="entry name" value="GT35_Glycogen_Phosphorylase"/>
    <property type="match status" value="1"/>
</dbReference>
<dbReference type="SUPFAM" id="SSF53756">
    <property type="entry name" value="UDP-Glycosyltransferase/glycogen phosphorylase"/>
    <property type="match status" value="1"/>
</dbReference>
<protein>
    <recommendedName>
        <fullName evidence="9">Alpha-1,4 glucan phosphorylase</fullName>
        <ecNumber evidence="9">2.4.1.1</ecNumber>
    </recommendedName>
</protein>
<accession>A0ABU8ZQZ3</accession>
<evidence type="ECO:0000256" key="3">
    <source>
        <dbReference type="ARBA" id="ARBA00006047"/>
    </source>
</evidence>
<evidence type="ECO:0000313" key="10">
    <source>
        <dbReference type="EMBL" id="MEK0307251.1"/>
    </source>
</evidence>
<sequence length="819" mass="91534">MVKKTAPRSQMTSEEFARAVRERLEHMQGVAPSSACVDDVYQAVVAVVRDHLMDSWLATKDMMVHGSTKAVGYLSAEYLLGSQLPNSLLNAGLTDQFEQGVRSLGFDPEQVIEAEHEPGLGNGGLGRLAACYIDSLASLGVPAFGYGIHYQYGIFEQSFDGQGRQVEHPDYWLAGGDPWGHEDLNRSRRVSFGGRVVQEGGRRVWEPAWCVKAVPVDYLVPGYASGRVNTLRLWEARSYDEFDLETFNRSDYLGAVKPQVEAETISKVLYPEDSTLEGKTLRLEQQYFFVAASIADAIATFYPGQDHPDLATLPDRICFQLNDTHPVIGIPELMRVLIDDYGYDWDAAWSITTRTFNYTCHTLLPEALEEWSAELIGSLLPRHLEIIREIDRRFVSDLASRGTGTDQVDRMRIVTAGPDPKVRMAYLATVGGSYVNGVAELHSRLLKEVTLKDFSQVFPDKFMNVTNGVTPRRFVRLANPGLSDLITEGLGTDAWVADLDLLKGLEPLADDPAFVDRFIQVKRQNKEDFAAYSRRRYGFEPDPDTMFDSIVKRLHEYKRQSLKILAVIAQYAAIKDGTADPAGILPRTVIFGAKAAPGYAMAKLTIRLINNVARVIDSDPETRGLLSVFYPRNYNIELAEHLIPATDLDEQISQAGKEASGTSNMKFALNGALTVGTLDGANVEIRERVGAGNFFLFGLEVPEVTRLYEEGYDPRSYYEADRRLKTAVDMVASGVFSDGDRDAYKPLVQDWLNKDYFMTMADFSAYMDIQSTIENAYRDKEGWARKAILNVANSGYFSSDRAVEDYLRQIWHTGPLGQE</sequence>
<comment type="caution">
    <text evidence="10">The sequence shown here is derived from an EMBL/GenBank/DDBJ whole genome shotgun (WGS) entry which is preliminary data.</text>
</comment>
<evidence type="ECO:0000256" key="5">
    <source>
        <dbReference type="ARBA" id="ARBA00022679"/>
    </source>
</evidence>
<dbReference type="NCBIfam" id="TIGR02093">
    <property type="entry name" value="P_ylase"/>
    <property type="match status" value="1"/>
</dbReference>
<dbReference type="RefSeq" id="WP_340469979.1">
    <property type="nucleotide sequence ID" value="NZ_JBANBB010000002.1"/>
</dbReference>
<evidence type="ECO:0000256" key="7">
    <source>
        <dbReference type="ARBA" id="ARBA00023277"/>
    </source>
</evidence>
<comment type="catalytic activity">
    <reaction evidence="1 9">
        <text>[(1-&gt;4)-alpha-D-glucosyl](n) + phosphate = [(1-&gt;4)-alpha-D-glucosyl](n-1) + alpha-D-glucose 1-phosphate</text>
        <dbReference type="Rhea" id="RHEA:41732"/>
        <dbReference type="Rhea" id="RHEA-COMP:9584"/>
        <dbReference type="Rhea" id="RHEA-COMP:9586"/>
        <dbReference type="ChEBI" id="CHEBI:15444"/>
        <dbReference type="ChEBI" id="CHEBI:43474"/>
        <dbReference type="ChEBI" id="CHEBI:58601"/>
        <dbReference type="EC" id="2.4.1.1"/>
    </reaction>
</comment>
<dbReference type="InterPro" id="IPR035090">
    <property type="entry name" value="Pyridoxal_P_attach_site"/>
</dbReference>
<gene>
    <name evidence="10" type="ORF">V8P97_07235</name>
</gene>
<organism evidence="10 11">
    <name type="scientific">Bifidobacterium favimelis</name>
    <dbReference type="NCBI Taxonomy" id="3122979"/>
    <lineage>
        <taxon>Bacteria</taxon>
        <taxon>Bacillati</taxon>
        <taxon>Actinomycetota</taxon>
        <taxon>Actinomycetes</taxon>
        <taxon>Bifidobacteriales</taxon>
        <taxon>Bifidobacteriaceae</taxon>
        <taxon>Bifidobacterium</taxon>
    </lineage>
</organism>
<dbReference type="InterPro" id="IPR011833">
    <property type="entry name" value="Glycg_phsphrylas"/>
</dbReference>
<dbReference type="Proteomes" id="UP001373159">
    <property type="component" value="Unassembled WGS sequence"/>
</dbReference>
<evidence type="ECO:0000256" key="9">
    <source>
        <dbReference type="RuleBase" id="RU000587"/>
    </source>
</evidence>
<dbReference type="EC" id="2.4.1.1" evidence="9"/>
<reference evidence="10 11" key="1">
    <citation type="submission" date="2024-02" db="EMBL/GenBank/DDBJ databases">
        <title>Bifidobacterium honeyensis sp. nov., isolated from the comb honey.</title>
        <authorList>
            <person name="Liu W."/>
            <person name="Li Y."/>
        </authorList>
    </citation>
    <scope>NUCLEOTIDE SEQUENCE [LARGE SCALE GENOMIC DNA]</scope>
    <source>
        <strain evidence="10 11">IMAU50988</strain>
    </source>
</reference>
<comment type="similarity">
    <text evidence="3 9">Belongs to the glycogen phosphorylase family.</text>
</comment>
<keyword evidence="4 9" id="KW-0328">Glycosyltransferase</keyword>
<evidence type="ECO:0000313" key="11">
    <source>
        <dbReference type="Proteomes" id="UP001373159"/>
    </source>
</evidence>
<dbReference type="PIRSF" id="PIRSF000460">
    <property type="entry name" value="Pprylas_GlgP"/>
    <property type="match status" value="1"/>
</dbReference>
<keyword evidence="7 9" id="KW-0119">Carbohydrate metabolism</keyword>
<keyword evidence="5 9" id="KW-0808">Transferase</keyword>
<keyword evidence="11" id="KW-1185">Reference proteome</keyword>
<dbReference type="PROSITE" id="PS00102">
    <property type="entry name" value="PHOSPHORYLASE"/>
    <property type="match status" value="1"/>
</dbReference>
<dbReference type="Pfam" id="PF00343">
    <property type="entry name" value="Phosphorylase"/>
    <property type="match status" value="1"/>
</dbReference>
<evidence type="ECO:0000256" key="8">
    <source>
        <dbReference type="ARBA" id="ARBA00025174"/>
    </source>
</evidence>